<sequence>MSFCESWWRASSSRLMLAAVLVVSAPLALADDLDVTMRMVDDSEDLTGAVTREIRLPELPGLRRHERGNTLAPGRETAEDARERGRDFGQSVSERAREGRGGKPEIGRDSLPETVRDLDELRPELPSPPSRP</sequence>
<feature type="compositionally biased region" description="Basic and acidic residues" evidence="1">
    <location>
        <begin position="94"/>
        <end position="123"/>
    </location>
</feature>
<gene>
    <name evidence="3" type="ORF">J122_3803</name>
</gene>
<evidence type="ECO:0000256" key="2">
    <source>
        <dbReference type="SAM" id="SignalP"/>
    </source>
</evidence>
<feature type="region of interest" description="Disordered" evidence="1">
    <location>
        <begin position="60"/>
        <end position="132"/>
    </location>
</feature>
<accession>A0A137S2L7</accession>
<evidence type="ECO:0000313" key="3">
    <source>
        <dbReference type="EMBL" id="KXO06679.1"/>
    </source>
</evidence>
<organism evidence="3 4">
    <name type="scientific">Marinobacter excellens LAMA 842</name>
    <dbReference type="NCBI Taxonomy" id="1306954"/>
    <lineage>
        <taxon>Bacteria</taxon>
        <taxon>Pseudomonadati</taxon>
        <taxon>Pseudomonadota</taxon>
        <taxon>Gammaproteobacteria</taxon>
        <taxon>Pseudomonadales</taxon>
        <taxon>Marinobacteraceae</taxon>
        <taxon>Marinobacter</taxon>
    </lineage>
</organism>
<feature type="chain" id="PRO_5007480130" evidence="2">
    <location>
        <begin position="31"/>
        <end position="132"/>
    </location>
</feature>
<dbReference type="EMBL" id="LOCO01000031">
    <property type="protein sequence ID" value="KXO06679.1"/>
    <property type="molecule type" value="Genomic_DNA"/>
</dbReference>
<evidence type="ECO:0000313" key="4">
    <source>
        <dbReference type="Proteomes" id="UP000070282"/>
    </source>
</evidence>
<dbReference type="AlphaFoldDB" id="A0A137S2L7"/>
<keyword evidence="4" id="KW-1185">Reference proteome</keyword>
<feature type="signal peptide" evidence="2">
    <location>
        <begin position="1"/>
        <end position="30"/>
    </location>
</feature>
<keyword evidence="2" id="KW-0732">Signal</keyword>
<dbReference type="RefSeq" id="WP_061333551.1">
    <property type="nucleotide sequence ID" value="NZ_LOCO01000031.1"/>
</dbReference>
<feature type="compositionally biased region" description="Basic and acidic residues" evidence="1">
    <location>
        <begin position="76"/>
        <end position="87"/>
    </location>
</feature>
<reference evidence="4" key="1">
    <citation type="submission" date="2015-12" db="EMBL/GenBank/DDBJ databases">
        <authorList>
            <person name="Lima A."/>
            <person name="Farahani Zayas N."/>
            <person name="Castro Da Silva M.A."/>
            <person name="Cabral A."/>
            <person name="Pessatti M.L."/>
        </authorList>
    </citation>
    <scope>NUCLEOTIDE SEQUENCE [LARGE SCALE GENOMIC DNA]</scope>
    <source>
        <strain evidence="4">LAMA 842</strain>
    </source>
</reference>
<proteinExistence type="predicted"/>
<protein>
    <submittedName>
        <fullName evidence="3">Uncharacterized protein</fullName>
    </submittedName>
</protein>
<evidence type="ECO:0000256" key="1">
    <source>
        <dbReference type="SAM" id="MobiDB-lite"/>
    </source>
</evidence>
<dbReference type="PATRIC" id="fig|1306954.6.peg.2636"/>
<name>A0A137S2L7_9GAMM</name>
<dbReference type="Proteomes" id="UP000070282">
    <property type="component" value="Unassembled WGS sequence"/>
</dbReference>
<comment type="caution">
    <text evidence="3">The sequence shown here is derived from an EMBL/GenBank/DDBJ whole genome shotgun (WGS) entry which is preliminary data.</text>
</comment>